<reference evidence="13" key="1">
    <citation type="submission" date="2025-08" db="UniProtKB">
        <authorList>
            <consortium name="RefSeq"/>
        </authorList>
    </citation>
    <scope>IDENTIFICATION</scope>
    <source>
        <tissue evidence="13">Gonad</tissue>
    </source>
</reference>
<evidence type="ECO:0000313" key="13">
    <source>
        <dbReference type="RefSeq" id="XP_019615214.1"/>
    </source>
</evidence>
<proteinExistence type="inferred from homology"/>
<sequence>MQGSWWTTLLLLSLLLSAVLPADGLWWLVPWALQLNMTYTARPTNISAPFSSPRLIGNPGARGGSNAIRWSTGEARRYCGAVPWPVRRQRIMCEKFPRATTKVREGANLGIQECQHQFKHRLWNCSTSDVSVLQRLLSIRSRETAFLHAIVSAGVAYGVARACSTGELQECSCSKAKNKPPPGAESGGGEWEWGGCSHNIRYGDTMSKEFMDANEVAADDTGLMNLHNNEAGRKAIKTHMKVTCKCHGVSGSCATMVCWESMPSFRKVGDIIMAKYHGATYVKINKKGSRLRQRNKRHKRPTAEDVVYLDDSPDYCQADLAKGSYGTQGRRCNRTSAGVDGCQLLCCNRDFVSREETTEESCNCKFKWCCEVTCKKCKKKELVNYCK</sequence>
<dbReference type="OrthoDB" id="10027706at2759"/>
<comment type="subcellular location">
    <subcellularLocation>
        <location evidence="1 10">Secreted</location>
        <location evidence="1 10">Extracellular space</location>
        <location evidence="1 10">Extracellular matrix</location>
    </subcellularLocation>
</comment>
<dbReference type="RefSeq" id="XP_019615214.1">
    <property type="nucleotide sequence ID" value="XM_019759655.1"/>
</dbReference>
<keyword evidence="9" id="KW-0449">Lipoprotein</keyword>
<dbReference type="PRINTS" id="PR01349">
    <property type="entry name" value="WNTPROTEIN"/>
</dbReference>
<dbReference type="InterPro" id="IPR043158">
    <property type="entry name" value="Wnt_C"/>
</dbReference>
<evidence type="ECO:0000256" key="2">
    <source>
        <dbReference type="ARBA" id="ARBA00005683"/>
    </source>
</evidence>
<keyword evidence="3 10" id="KW-0217">Developmental protein</keyword>
<dbReference type="GO" id="GO:0005109">
    <property type="term" value="F:frizzled binding"/>
    <property type="evidence" value="ECO:0007669"/>
    <property type="project" value="TreeGrafter"/>
</dbReference>
<feature type="chain" id="PRO_5027774029" description="Protein Wnt" evidence="11">
    <location>
        <begin position="22"/>
        <end position="387"/>
    </location>
</feature>
<dbReference type="GO" id="GO:0045165">
    <property type="term" value="P:cell fate commitment"/>
    <property type="evidence" value="ECO:0007669"/>
    <property type="project" value="TreeGrafter"/>
</dbReference>
<evidence type="ECO:0000256" key="4">
    <source>
        <dbReference type="ARBA" id="ARBA00022525"/>
    </source>
</evidence>
<dbReference type="AlphaFoldDB" id="A0A6P4XXI8"/>
<dbReference type="Pfam" id="PF00110">
    <property type="entry name" value="wnt"/>
    <property type="match status" value="1"/>
</dbReference>
<evidence type="ECO:0000256" key="9">
    <source>
        <dbReference type="ARBA" id="ARBA00023288"/>
    </source>
</evidence>
<dbReference type="PROSITE" id="PS00246">
    <property type="entry name" value="WNT1"/>
    <property type="match status" value="1"/>
</dbReference>
<dbReference type="FunFam" id="3.30.2460.20:FF:000001">
    <property type="entry name" value="Wnt homolog"/>
    <property type="match status" value="1"/>
</dbReference>
<evidence type="ECO:0000256" key="1">
    <source>
        <dbReference type="ARBA" id="ARBA00004498"/>
    </source>
</evidence>
<feature type="signal peptide" evidence="11">
    <location>
        <begin position="1"/>
        <end position="21"/>
    </location>
</feature>
<keyword evidence="7" id="KW-1015">Disulfide bond</keyword>
<evidence type="ECO:0000256" key="6">
    <source>
        <dbReference type="ARBA" id="ARBA00022687"/>
    </source>
</evidence>
<evidence type="ECO:0000256" key="10">
    <source>
        <dbReference type="RuleBase" id="RU003500"/>
    </source>
</evidence>
<evidence type="ECO:0000256" key="5">
    <source>
        <dbReference type="ARBA" id="ARBA00022530"/>
    </source>
</evidence>
<evidence type="ECO:0000256" key="8">
    <source>
        <dbReference type="ARBA" id="ARBA00023180"/>
    </source>
</evidence>
<dbReference type="GeneID" id="109463008"/>
<keyword evidence="11" id="KW-0732">Signal</keyword>
<dbReference type="InterPro" id="IPR005817">
    <property type="entry name" value="Wnt"/>
</dbReference>
<evidence type="ECO:0000256" key="7">
    <source>
        <dbReference type="ARBA" id="ARBA00023157"/>
    </source>
</evidence>
<comment type="function">
    <text evidence="10">Ligand for members of the frizzled family of seven transmembrane receptors.</text>
</comment>
<comment type="similarity">
    <text evidence="2 10">Belongs to the Wnt family.</text>
</comment>
<dbReference type="InterPro" id="IPR009143">
    <property type="entry name" value="Wnt6"/>
</dbReference>
<evidence type="ECO:0000256" key="11">
    <source>
        <dbReference type="SAM" id="SignalP"/>
    </source>
</evidence>
<dbReference type="GO" id="GO:0005125">
    <property type="term" value="F:cytokine activity"/>
    <property type="evidence" value="ECO:0007669"/>
    <property type="project" value="TreeGrafter"/>
</dbReference>
<dbReference type="PANTHER" id="PTHR12027">
    <property type="entry name" value="WNT RELATED"/>
    <property type="match status" value="1"/>
</dbReference>
<keyword evidence="5" id="KW-0272">Extracellular matrix</keyword>
<dbReference type="CDD" id="cd19338">
    <property type="entry name" value="Wnt_Wnt6"/>
    <property type="match status" value="1"/>
</dbReference>
<dbReference type="GO" id="GO:0030182">
    <property type="term" value="P:neuron differentiation"/>
    <property type="evidence" value="ECO:0007669"/>
    <property type="project" value="TreeGrafter"/>
</dbReference>
<dbReference type="GO" id="GO:0005615">
    <property type="term" value="C:extracellular space"/>
    <property type="evidence" value="ECO:0007669"/>
    <property type="project" value="TreeGrafter"/>
</dbReference>
<dbReference type="InterPro" id="IPR018161">
    <property type="entry name" value="Wnt_CS"/>
</dbReference>
<evidence type="ECO:0000256" key="3">
    <source>
        <dbReference type="ARBA" id="ARBA00022473"/>
    </source>
</evidence>
<name>A0A6P4XXI8_BRABE</name>
<gene>
    <name evidence="13" type="primary">LOC109463008</name>
</gene>
<dbReference type="PANTHER" id="PTHR12027:SF101">
    <property type="entry name" value="PROTEIN WNT-4"/>
    <property type="match status" value="1"/>
</dbReference>
<dbReference type="KEGG" id="bbel:109463008"/>
<keyword evidence="8" id="KW-0325">Glycoprotein</keyword>
<dbReference type="Proteomes" id="UP000515135">
    <property type="component" value="Unplaced"/>
</dbReference>
<protein>
    <recommendedName>
        <fullName evidence="10">Protein Wnt</fullName>
    </recommendedName>
</protein>
<keyword evidence="12" id="KW-1185">Reference proteome</keyword>
<dbReference type="SMART" id="SM00097">
    <property type="entry name" value="WNT1"/>
    <property type="match status" value="1"/>
</dbReference>
<keyword evidence="4" id="KW-0964">Secreted</keyword>
<organism evidence="12 13">
    <name type="scientific">Branchiostoma belcheri</name>
    <name type="common">Amphioxus</name>
    <dbReference type="NCBI Taxonomy" id="7741"/>
    <lineage>
        <taxon>Eukaryota</taxon>
        <taxon>Metazoa</taxon>
        <taxon>Chordata</taxon>
        <taxon>Cephalochordata</taxon>
        <taxon>Leptocardii</taxon>
        <taxon>Amphioxiformes</taxon>
        <taxon>Branchiostomatidae</taxon>
        <taxon>Branchiostoma</taxon>
    </lineage>
</organism>
<evidence type="ECO:0000313" key="12">
    <source>
        <dbReference type="Proteomes" id="UP000515135"/>
    </source>
</evidence>
<accession>A0A6P4XXI8</accession>
<dbReference type="GO" id="GO:0060070">
    <property type="term" value="P:canonical Wnt signaling pathway"/>
    <property type="evidence" value="ECO:0007669"/>
    <property type="project" value="TreeGrafter"/>
</dbReference>
<dbReference type="Gene3D" id="3.30.2460.20">
    <property type="match status" value="1"/>
</dbReference>
<keyword evidence="6 10" id="KW-0879">Wnt signaling pathway</keyword>